<dbReference type="CDD" id="cd00067">
    <property type="entry name" value="GAL4"/>
    <property type="match status" value="1"/>
</dbReference>
<dbReference type="Pfam" id="PF04082">
    <property type="entry name" value="Fungal_trans"/>
    <property type="match status" value="1"/>
</dbReference>
<dbReference type="CDD" id="cd12148">
    <property type="entry name" value="fungal_TF_MHR"/>
    <property type="match status" value="1"/>
</dbReference>
<dbReference type="Gene3D" id="4.10.240.10">
    <property type="entry name" value="Zn(2)-C6 fungal-type DNA-binding domain"/>
    <property type="match status" value="1"/>
</dbReference>
<dbReference type="EMBL" id="MU003692">
    <property type="protein sequence ID" value="KAF2817327.1"/>
    <property type="molecule type" value="Genomic_DNA"/>
</dbReference>
<dbReference type="InterPro" id="IPR036864">
    <property type="entry name" value="Zn2-C6_fun-type_DNA-bd_sf"/>
</dbReference>
<dbReference type="SMART" id="SM00906">
    <property type="entry name" value="Fungal_trans"/>
    <property type="match status" value="1"/>
</dbReference>
<dbReference type="GO" id="GO:0008270">
    <property type="term" value="F:zinc ion binding"/>
    <property type="evidence" value="ECO:0007669"/>
    <property type="project" value="InterPro"/>
</dbReference>
<feature type="region of interest" description="Disordered" evidence="3">
    <location>
        <begin position="13"/>
        <end position="35"/>
    </location>
</feature>
<evidence type="ECO:0000313" key="5">
    <source>
        <dbReference type="EMBL" id="KAF2817327.1"/>
    </source>
</evidence>
<sequence length="864" mass="97254">MYQSPNPLSHGKIAIPRLIAPKSASSGGTGSKISKADRSRTELACVNCRRRKVKCSGDLPKCEYCTKLDIVCKYPPPRRDKLHVATSQLEGALSLLEDLKPRQSSKDQERIQAILNVAEAEEELQIISPPNKRTKLSSPTTDTNALERLVNDDKRGESMITADAGSNESLDVLEEDLIRDAKSRATGFIGKSSVIQWIRRLKLQIDLKDKGLSTQVPRTFGPPGDDDVSSAARVTAGRLRRSAYSGDAQESISQSTYFMDDVSVDIAIEDPFYLPAPHLAKHLYSCYMETVHQSFPILSKNEIDLDFNSIFSESAQQNRNSFKMLATLNLVFAIGAKFSYLANGDQYVGEHDHLRYSTKARKLGITESTFIAHPDLERVRILGLLSFYLFSIGQVSRSSNTMGLTVRLAYTLGLHVRNEDPVTDVRIKEARVRVWWSLYTLERLICTISGRPSVIADEDCSIFLPVPLDESRMDDDDGMELLQEWFDQHSIGGPHSTLTAMAHPKSIFFRATTQVSVITHKAVRHLYSANTVTKSWEDMQNTMKHLKDELDYWAKNLPQPFTADPFRVGAEFQRETRILTLMYWSAFIIITRPCVCRLDIRIENQTEQSDKFNQYAASLCILAAKQIANLFPKHVDPTFPYKNGPWWFVVHNMMQAVTIFLLELYHRTHHAPGAGEKKDILQHLQKLIRWLKAMGPNDPLAYRGYRLVVVVVQNLAPQLDMTVADMLDVGQEEEAANAAENIFQDMITNAGGIENLFPDPLSEMQSHSGYVQPGFEFLQFDTPFDAPGFEPRPFGATSPVFDVQAQFMDPRNMRQDFGHMFSGQNQTPGTVAVSEGTQVPSDYFREYPGFLFQGNQGNQGNQGR</sequence>
<dbReference type="InterPro" id="IPR053230">
    <property type="entry name" value="Trans_reg_galc"/>
</dbReference>
<evidence type="ECO:0000256" key="1">
    <source>
        <dbReference type="ARBA" id="ARBA00022723"/>
    </source>
</evidence>
<dbReference type="PANTHER" id="PTHR47654">
    <property type="entry name" value="ZN(II)2CYS6 TRANSCRIPTION FACTOR (EUROFUNG)-RELATED"/>
    <property type="match status" value="1"/>
</dbReference>
<keyword evidence="1" id="KW-0479">Metal-binding</keyword>
<dbReference type="InterPro" id="IPR007219">
    <property type="entry name" value="XnlR_reg_dom"/>
</dbReference>
<dbReference type="Pfam" id="PF00172">
    <property type="entry name" value="Zn_clus"/>
    <property type="match status" value="1"/>
</dbReference>
<dbReference type="AlphaFoldDB" id="A0A6A6ZAT6"/>
<evidence type="ECO:0000256" key="3">
    <source>
        <dbReference type="SAM" id="MobiDB-lite"/>
    </source>
</evidence>
<feature type="domain" description="Zn(2)-C6 fungal-type" evidence="4">
    <location>
        <begin position="44"/>
        <end position="74"/>
    </location>
</feature>
<dbReference type="GO" id="GO:0003677">
    <property type="term" value="F:DNA binding"/>
    <property type="evidence" value="ECO:0007669"/>
    <property type="project" value="InterPro"/>
</dbReference>
<dbReference type="PROSITE" id="PS00463">
    <property type="entry name" value="ZN2_CY6_FUNGAL_1"/>
    <property type="match status" value="1"/>
</dbReference>
<evidence type="ECO:0000256" key="2">
    <source>
        <dbReference type="ARBA" id="ARBA00023242"/>
    </source>
</evidence>
<dbReference type="InterPro" id="IPR001138">
    <property type="entry name" value="Zn2Cys6_DnaBD"/>
</dbReference>
<proteinExistence type="predicted"/>
<dbReference type="PANTHER" id="PTHR47654:SF5">
    <property type="entry name" value="TRANSCRIPTION FACTOR DOMAIN-CONTAINING PROTEIN"/>
    <property type="match status" value="1"/>
</dbReference>
<evidence type="ECO:0000259" key="4">
    <source>
        <dbReference type="PROSITE" id="PS50048"/>
    </source>
</evidence>
<dbReference type="Proteomes" id="UP000504636">
    <property type="component" value="Unplaced"/>
</dbReference>
<gene>
    <name evidence="5 7" type="ORF">BDZ99DRAFT_565093</name>
</gene>
<dbReference type="GeneID" id="54468330"/>
<dbReference type="GO" id="GO:0000981">
    <property type="term" value="F:DNA-binding transcription factor activity, RNA polymerase II-specific"/>
    <property type="evidence" value="ECO:0007669"/>
    <property type="project" value="InterPro"/>
</dbReference>
<dbReference type="SUPFAM" id="SSF57701">
    <property type="entry name" value="Zn2/Cys6 DNA-binding domain"/>
    <property type="match status" value="1"/>
</dbReference>
<dbReference type="RefSeq" id="XP_033584291.1">
    <property type="nucleotide sequence ID" value="XM_033727437.1"/>
</dbReference>
<protein>
    <recommendedName>
        <fullName evidence="4">Zn(2)-C6 fungal-type domain-containing protein</fullName>
    </recommendedName>
</protein>
<dbReference type="PROSITE" id="PS50048">
    <property type="entry name" value="ZN2_CY6_FUNGAL_2"/>
    <property type="match status" value="1"/>
</dbReference>
<keyword evidence="6" id="KW-1185">Reference proteome</keyword>
<evidence type="ECO:0000313" key="7">
    <source>
        <dbReference type="RefSeq" id="XP_033584291.1"/>
    </source>
</evidence>
<reference evidence="7" key="2">
    <citation type="submission" date="2020-04" db="EMBL/GenBank/DDBJ databases">
        <authorList>
            <consortium name="NCBI Genome Project"/>
        </authorList>
    </citation>
    <scope>NUCLEOTIDE SEQUENCE</scope>
    <source>
        <strain evidence="7">CBS 304.34</strain>
    </source>
</reference>
<accession>A0A6A6ZAT6</accession>
<dbReference type="SMART" id="SM00066">
    <property type="entry name" value="GAL4"/>
    <property type="match status" value="1"/>
</dbReference>
<organism evidence="5">
    <name type="scientific">Mytilinidion resinicola</name>
    <dbReference type="NCBI Taxonomy" id="574789"/>
    <lineage>
        <taxon>Eukaryota</taxon>
        <taxon>Fungi</taxon>
        <taxon>Dikarya</taxon>
        <taxon>Ascomycota</taxon>
        <taxon>Pezizomycotina</taxon>
        <taxon>Dothideomycetes</taxon>
        <taxon>Pleosporomycetidae</taxon>
        <taxon>Mytilinidiales</taxon>
        <taxon>Mytilinidiaceae</taxon>
        <taxon>Mytilinidion</taxon>
    </lineage>
</organism>
<keyword evidence="2" id="KW-0539">Nucleus</keyword>
<reference evidence="5 7" key="1">
    <citation type="journal article" date="2020" name="Stud. Mycol.">
        <title>101 Dothideomycetes genomes: a test case for predicting lifestyles and emergence of pathogens.</title>
        <authorList>
            <person name="Haridas S."/>
            <person name="Albert R."/>
            <person name="Binder M."/>
            <person name="Bloem J."/>
            <person name="Labutti K."/>
            <person name="Salamov A."/>
            <person name="Andreopoulos B."/>
            <person name="Baker S."/>
            <person name="Barry K."/>
            <person name="Bills G."/>
            <person name="Bluhm B."/>
            <person name="Cannon C."/>
            <person name="Castanera R."/>
            <person name="Culley D."/>
            <person name="Daum C."/>
            <person name="Ezra D."/>
            <person name="Gonzalez J."/>
            <person name="Henrissat B."/>
            <person name="Kuo A."/>
            <person name="Liang C."/>
            <person name="Lipzen A."/>
            <person name="Lutzoni F."/>
            <person name="Magnuson J."/>
            <person name="Mondo S."/>
            <person name="Nolan M."/>
            <person name="Ohm R."/>
            <person name="Pangilinan J."/>
            <person name="Park H.-J."/>
            <person name="Ramirez L."/>
            <person name="Alfaro M."/>
            <person name="Sun H."/>
            <person name="Tritt A."/>
            <person name="Yoshinaga Y."/>
            <person name="Zwiers L.-H."/>
            <person name="Turgeon B."/>
            <person name="Goodwin S."/>
            <person name="Spatafora J."/>
            <person name="Crous P."/>
            <person name="Grigoriev I."/>
        </authorList>
    </citation>
    <scope>NUCLEOTIDE SEQUENCE</scope>
    <source>
        <strain evidence="5 7">CBS 304.34</strain>
    </source>
</reference>
<dbReference type="GO" id="GO:0006351">
    <property type="term" value="P:DNA-templated transcription"/>
    <property type="evidence" value="ECO:0007669"/>
    <property type="project" value="InterPro"/>
</dbReference>
<evidence type="ECO:0000313" key="6">
    <source>
        <dbReference type="Proteomes" id="UP000504636"/>
    </source>
</evidence>
<dbReference type="OrthoDB" id="5296287at2759"/>
<reference evidence="7" key="3">
    <citation type="submission" date="2025-04" db="UniProtKB">
        <authorList>
            <consortium name="RefSeq"/>
        </authorList>
    </citation>
    <scope>IDENTIFICATION</scope>
    <source>
        <strain evidence="7">CBS 304.34</strain>
    </source>
</reference>
<name>A0A6A6ZAT6_9PEZI</name>